<reference evidence="2 3" key="2">
    <citation type="journal article" date="2021" name="Curr. Genet.">
        <title>Genetic response to nitrogen starvation in the aggressive Eucalyptus foliar pathogen Teratosphaeria destructans.</title>
        <authorList>
            <person name="Havenga M."/>
            <person name="Wingfield B.D."/>
            <person name="Wingfield M.J."/>
            <person name="Dreyer L.L."/>
            <person name="Roets F."/>
            <person name="Aylward J."/>
        </authorList>
    </citation>
    <scope>NUCLEOTIDE SEQUENCE [LARGE SCALE GENOMIC DNA]</scope>
    <source>
        <strain evidence="2">CMW44962</strain>
    </source>
</reference>
<comment type="caution">
    <text evidence="2">The sequence shown here is derived from an EMBL/GenBank/DDBJ whole genome shotgun (WGS) entry which is preliminary data.</text>
</comment>
<protein>
    <submittedName>
        <fullName evidence="2">Uncharacterized protein</fullName>
    </submittedName>
</protein>
<feature type="transmembrane region" description="Helical" evidence="1">
    <location>
        <begin position="21"/>
        <end position="41"/>
    </location>
</feature>
<evidence type="ECO:0000313" key="2">
    <source>
        <dbReference type="EMBL" id="KAH9844590.1"/>
    </source>
</evidence>
<accession>A0A9W7SZD0</accession>
<proteinExistence type="predicted"/>
<keyword evidence="3" id="KW-1185">Reference proteome</keyword>
<reference evidence="2 3" key="1">
    <citation type="journal article" date="2018" name="IMA Fungus">
        <title>IMA Genome-F 10: Nine draft genome sequences of Claviceps purpurea s.lat., including C. arundinis, C. humidiphila, and C. cf. spartinae, pseudomolecules for the pitch canker pathogen Fusarium circinatum, draft genome of Davidsoniella eucalypti, Grosmannia galeiformis, Quambalaria eucalypti, and Teratosphaeria destructans.</title>
        <authorList>
            <person name="Wingfield B.D."/>
            <person name="Liu M."/>
            <person name="Nguyen H.D."/>
            <person name="Lane F.A."/>
            <person name="Morgan S.W."/>
            <person name="De Vos L."/>
            <person name="Wilken P.M."/>
            <person name="Duong T.A."/>
            <person name="Aylward J."/>
            <person name="Coetzee M.P."/>
            <person name="Dadej K."/>
            <person name="De Beer Z.W."/>
            <person name="Findlay W."/>
            <person name="Havenga M."/>
            <person name="Kolarik M."/>
            <person name="Menzies J.G."/>
            <person name="Naidoo K."/>
            <person name="Pochopski O."/>
            <person name="Shoukouhi P."/>
            <person name="Santana Q.C."/>
            <person name="Seifert K.A."/>
            <person name="Soal N."/>
            <person name="Steenkamp E.T."/>
            <person name="Tatham C.T."/>
            <person name="van der Nest M.A."/>
            <person name="Wingfield M.J."/>
        </authorList>
    </citation>
    <scope>NUCLEOTIDE SEQUENCE [LARGE SCALE GENOMIC DNA]</scope>
    <source>
        <strain evidence="2">CMW44962</strain>
    </source>
</reference>
<dbReference type="EMBL" id="RIBY02000291">
    <property type="protein sequence ID" value="KAH9844590.1"/>
    <property type="molecule type" value="Genomic_DNA"/>
</dbReference>
<organism evidence="2 3">
    <name type="scientific">Teratosphaeria destructans</name>
    <dbReference type="NCBI Taxonomy" id="418781"/>
    <lineage>
        <taxon>Eukaryota</taxon>
        <taxon>Fungi</taxon>
        <taxon>Dikarya</taxon>
        <taxon>Ascomycota</taxon>
        <taxon>Pezizomycotina</taxon>
        <taxon>Dothideomycetes</taxon>
        <taxon>Dothideomycetidae</taxon>
        <taxon>Mycosphaerellales</taxon>
        <taxon>Teratosphaeriaceae</taxon>
        <taxon>Teratosphaeria</taxon>
    </lineage>
</organism>
<evidence type="ECO:0000256" key="1">
    <source>
        <dbReference type="SAM" id="Phobius"/>
    </source>
</evidence>
<keyword evidence="1" id="KW-1133">Transmembrane helix</keyword>
<dbReference type="AlphaFoldDB" id="A0A9W7SZD0"/>
<gene>
    <name evidence="2" type="ORF">Tdes44962_MAKER07289</name>
</gene>
<evidence type="ECO:0000313" key="3">
    <source>
        <dbReference type="Proteomes" id="UP001138500"/>
    </source>
</evidence>
<sequence length="95" mass="10413">MDVSNIFWSALETGNQFIQEYPWLSILIALLTGPLLGLVLFRLVDLVGKVLPDGSPGDGLEDKCWWCGRGDKLESNASKLAAPATHLDRVSEKSQ</sequence>
<keyword evidence="1" id="KW-0472">Membrane</keyword>
<name>A0A9W7SZD0_9PEZI</name>
<keyword evidence="1" id="KW-0812">Transmembrane</keyword>
<dbReference type="Proteomes" id="UP001138500">
    <property type="component" value="Unassembled WGS sequence"/>
</dbReference>